<gene>
    <name evidence="4" type="ORF">ISN44_As03g036660</name>
</gene>
<dbReference type="InterPro" id="IPR008502">
    <property type="entry name" value="Prolamin-like"/>
</dbReference>
<evidence type="ECO:0000259" key="3">
    <source>
        <dbReference type="Pfam" id="PF05617"/>
    </source>
</evidence>
<comment type="caution">
    <text evidence="4">The sequence shown here is derived from an EMBL/GenBank/DDBJ whole genome shotgun (WGS) entry which is preliminary data.</text>
</comment>
<feature type="domain" description="Prolamin-like" evidence="3">
    <location>
        <begin position="48"/>
        <end position="98"/>
    </location>
</feature>
<dbReference type="EMBL" id="JAEFBJ010000003">
    <property type="protein sequence ID" value="KAG7633369.1"/>
    <property type="molecule type" value="Genomic_DNA"/>
</dbReference>
<dbReference type="AlphaFoldDB" id="A0A8T2FD82"/>
<accession>A0A8T2FD82</accession>
<reference evidence="4 5" key="1">
    <citation type="submission" date="2020-12" db="EMBL/GenBank/DDBJ databases">
        <title>Concerted genomic and epigenomic changes stabilize Arabidopsis allopolyploids.</title>
        <authorList>
            <person name="Chen Z."/>
        </authorList>
    </citation>
    <scope>NUCLEOTIDE SEQUENCE [LARGE SCALE GENOMIC DNA]</scope>
    <source>
        <strain evidence="4">As9502</strain>
        <tissue evidence="4">Leaf</tissue>
    </source>
</reference>
<evidence type="ECO:0000256" key="1">
    <source>
        <dbReference type="ARBA" id="ARBA00022729"/>
    </source>
</evidence>
<evidence type="ECO:0000313" key="4">
    <source>
        <dbReference type="EMBL" id="KAG7633369.1"/>
    </source>
</evidence>
<keyword evidence="5" id="KW-1185">Reference proteome</keyword>
<protein>
    <submittedName>
        <fullName evidence="4">Prolamin-like domain</fullName>
    </submittedName>
</protein>
<name>A0A8T2FD82_ARASU</name>
<keyword evidence="1 2" id="KW-0732">Signal</keyword>
<feature type="signal peptide" evidence="2">
    <location>
        <begin position="1"/>
        <end position="27"/>
    </location>
</feature>
<proteinExistence type="predicted"/>
<dbReference type="OrthoDB" id="1073903at2759"/>
<feature type="chain" id="PRO_5035775761" evidence="2">
    <location>
        <begin position="28"/>
        <end position="114"/>
    </location>
</feature>
<dbReference type="Pfam" id="PF05617">
    <property type="entry name" value="Prolamin_like"/>
    <property type="match status" value="1"/>
</dbReference>
<evidence type="ECO:0000313" key="5">
    <source>
        <dbReference type="Proteomes" id="UP000694251"/>
    </source>
</evidence>
<dbReference type="Proteomes" id="UP000694251">
    <property type="component" value="Chromosome 3"/>
</dbReference>
<evidence type="ECO:0000256" key="2">
    <source>
        <dbReference type="SAM" id="SignalP"/>
    </source>
</evidence>
<organism evidence="4 5">
    <name type="scientific">Arabidopsis suecica</name>
    <name type="common">Swedish thale-cress</name>
    <name type="synonym">Cardaminopsis suecica</name>
    <dbReference type="NCBI Taxonomy" id="45249"/>
    <lineage>
        <taxon>Eukaryota</taxon>
        <taxon>Viridiplantae</taxon>
        <taxon>Streptophyta</taxon>
        <taxon>Embryophyta</taxon>
        <taxon>Tracheophyta</taxon>
        <taxon>Spermatophyta</taxon>
        <taxon>Magnoliopsida</taxon>
        <taxon>eudicotyledons</taxon>
        <taxon>Gunneridae</taxon>
        <taxon>Pentapetalae</taxon>
        <taxon>rosids</taxon>
        <taxon>malvids</taxon>
        <taxon>Brassicales</taxon>
        <taxon>Brassicaceae</taxon>
        <taxon>Camelineae</taxon>
        <taxon>Arabidopsis</taxon>
    </lineage>
</organism>
<sequence>MSGNKRVSVSILVVMVVMLSISQITKGNNDFAFAPMSKKGLLPKPLSCATDAGKIPDCVEAVKHFKFKNVKKECCFILLGLTEDCFGILFPMRFAYREMLKITCKLIGFKPPSY</sequence>